<dbReference type="Gene3D" id="1.20.1330.10">
    <property type="entry name" value="f41 fragment of flagellin, N-terminal domain"/>
    <property type="match status" value="1"/>
</dbReference>
<evidence type="ECO:0000256" key="1">
    <source>
        <dbReference type="ARBA" id="ARBA00004365"/>
    </source>
</evidence>
<evidence type="ECO:0000256" key="3">
    <source>
        <dbReference type="ARBA" id="ARBA00023143"/>
    </source>
</evidence>
<dbReference type="EMBL" id="CP157484">
    <property type="protein sequence ID" value="XBO37277.1"/>
    <property type="molecule type" value="Genomic_DNA"/>
</dbReference>
<dbReference type="AlphaFoldDB" id="A0AAU7JAA1"/>
<protein>
    <recommendedName>
        <fullName evidence="5">Flagellin N-terminal domain-containing protein</fullName>
    </recommendedName>
</protein>
<comment type="subcellular location">
    <subcellularLocation>
        <location evidence="1">Bacterial flagellum</location>
    </subcellularLocation>
</comment>
<keyword evidence="4" id="KW-0175">Coiled coil</keyword>
<evidence type="ECO:0000256" key="4">
    <source>
        <dbReference type="SAM" id="Coils"/>
    </source>
</evidence>
<sequence length="532" mass="54783">MVAISAQMASSLNNLLSLNDDITRTQSRLSTGKAIASASDSISVFFKAKSFTDKGEQLDNVNKNVSQAVANLDIVDKALSNMQENIKGAQQLMRDARAKATTPSNAANTFRTNGTSTGTSYAVTAGAPTATPPVPAIRGSIVDTSAASDNGDNSSMFQVGDIIQVNVLDTKTNTTLTRYLKAVAPSIAGPNQTKNGAGSGVAVSPAGALTYTAANDTAIEFSDLATLASGLTTAFGVANANFQYKETTSAATPPVTTGKIGFSLAGPNLSLTFGQVFDANLSATTAATTNALADFGSIFGKNFAANAGPTALGASPSIGSAIQFGSANPAASYTYASSAGPGNDPITIEARKNASDFFKQTMVGLDAMVKDAYLPGFGNVLRGDTLKVDLNETGLLQQQVKLASAIDFTQTFGTANTWGVGFNATNQTTGFTGDDFLTDGLLDNALTAVSKIYTGLKAAQVVLAAAKTSMSSRLDYNKVMVSSLTTTANEMTAADTATEASKLAALQNQQSFATTNMSITKQAEQSLLQLLR</sequence>
<reference evidence="6" key="1">
    <citation type="submission" date="2024-05" db="EMBL/GenBank/DDBJ databases">
        <authorList>
            <person name="Kim S."/>
            <person name="Heo J."/>
            <person name="Choi H."/>
            <person name="Choi Y."/>
            <person name="Kwon S.-W."/>
            <person name="Kim Y."/>
        </authorList>
    </citation>
    <scope>NUCLEOTIDE SEQUENCE</scope>
    <source>
        <strain evidence="6">KACC 23698</strain>
    </source>
</reference>
<dbReference type="GO" id="GO:0005198">
    <property type="term" value="F:structural molecule activity"/>
    <property type="evidence" value="ECO:0007669"/>
    <property type="project" value="InterPro"/>
</dbReference>
<name>A0AAU7JAA1_9HYPH</name>
<evidence type="ECO:0000313" key="6">
    <source>
        <dbReference type="EMBL" id="XBO37277.1"/>
    </source>
</evidence>
<accession>A0AAU7JAA1</accession>
<dbReference type="RefSeq" id="WP_406854099.1">
    <property type="nucleotide sequence ID" value="NZ_CP157484.1"/>
</dbReference>
<dbReference type="GO" id="GO:0009288">
    <property type="term" value="C:bacterial-type flagellum"/>
    <property type="evidence" value="ECO:0007669"/>
    <property type="project" value="UniProtKB-SubCell"/>
</dbReference>
<proteinExistence type="inferred from homology"/>
<feature type="coiled-coil region" evidence="4">
    <location>
        <begin position="72"/>
        <end position="99"/>
    </location>
</feature>
<keyword evidence="3" id="KW-0975">Bacterial flagellum</keyword>
<gene>
    <name evidence="6" type="ORF">ABEG18_16265</name>
</gene>
<dbReference type="InterPro" id="IPR001029">
    <property type="entry name" value="Flagellin_N"/>
</dbReference>
<feature type="domain" description="Flagellin N-terminal" evidence="5">
    <location>
        <begin position="10"/>
        <end position="101"/>
    </location>
</feature>
<dbReference type="Pfam" id="PF00669">
    <property type="entry name" value="Flagellin_N"/>
    <property type="match status" value="1"/>
</dbReference>
<evidence type="ECO:0000259" key="5">
    <source>
        <dbReference type="Pfam" id="PF00669"/>
    </source>
</evidence>
<organism evidence="6">
    <name type="scientific">Alsobacter sp. KACC 23698</name>
    <dbReference type="NCBI Taxonomy" id="3149229"/>
    <lineage>
        <taxon>Bacteria</taxon>
        <taxon>Pseudomonadati</taxon>
        <taxon>Pseudomonadota</taxon>
        <taxon>Alphaproteobacteria</taxon>
        <taxon>Hyphomicrobiales</taxon>
        <taxon>Alsobacteraceae</taxon>
        <taxon>Alsobacter</taxon>
    </lineage>
</organism>
<evidence type="ECO:0000256" key="2">
    <source>
        <dbReference type="ARBA" id="ARBA00005709"/>
    </source>
</evidence>
<comment type="similarity">
    <text evidence="2">Belongs to the bacterial flagellin family.</text>
</comment>
<dbReference type="SUPFAM" id="SSF64518">
    <property type="entry name" value="Phase 1 flagellin"/>
    <property type="match status" value="1"/>
</dbReference>